<dbReference type="Gene3D" id="3.40.50.11350">
    <property type="match status" value="1"/>
</dbReference>
<keyword evidence="1" id="KW-0472">Membrane</keyword>
<sequence length="640" mass="71904">MTLSNDAVVVPLLRVEDRDDSRYDVDLDLDVDHKGEEDASQAIEDRFQPPYLRSGKGGMTSYTSPVGQHFKTIRNVHKGLPVIVVMTVIVFIVMTTIILVVRRDRDVATVLSRLHEWELSGEAGSGVEQAQGLDWSEEAEMWRNYKREFQEPHESLTRMVTALTKVRLEHRPKEEVSIREWLLSTRPLSQTGAPVGLSQSSPVPARIREGPAMVRTGAGPGSYIKGSRKKWESLRDEWQTGRPHSQCRNTSWMADYAKLHHEIVTGARPTKVLEFSCRKGHGCGGNSDRLLGIFTSLLYAILTNRALLITWDVLPFEVFFDAVRIDWAQPYMPISKRSIHPGLSVLETQLVTINSVDLLQMVAPPMSNMEYYLSVELFAEKRDDPPWLQVSTNRGGVITSFDYSAVKPALLERGFDRTSAYSCMADFLFRPKRESMRFITEYDSVFSLPTVFSIAIQIRTGDSSMTNSGIDTVNTVKRHQQFFDCAAKLAERYARNDQRVVYYLVTDSPTLEAAALRQFPDRLVVTGLTQGHPEFVYGVTNLAKVADYTTNALVESMLIGKTDYQVITITSGFGKVRTSVAVFIRGVEGTTISLPVEESSAIDCANTDAWVPRNLEARSLMWAQADEQVSSHLVTIQIVF</sequence>
<keyword evidence="1" id="KW-1133">Transmembrane helix</keyword>
<dbReference type="AlphaFoldDB" id="A0A2X0LSW6"/>
<protein>
    <submittedName>
        <fullName evidence="2">BQ5605_C012g06988 protein</fullName>
    </submittedName>
</protein>
<proteinExistence type="predicted"/>
<evidence type="ECO:0000256" key="1">
    <source>
        <dbReference type="SAM" id="Phobius"/>
    </source>
</evidence>
<accession>A0A2X0LSW6</accession>
<keyword evidence="1" id="KW-0812">Transmembrane</keyword>
<gene>
    <name evidence="2" type="primary">BQ5605_C012g06988</name>
    <name evidence="2" type="ORF">BQ5605_C012G06988</name>
</gene>
<evidence type="ECO:0000313" key="3">
    <source>
        <dbReference type="Proteomes" id="UP000249464"/>
    </source>
</evidence>
<evidence type="ECO:0000313" key="2">
    <source>
        <dbReference type="EMBL" id="SGY16780.1"/>
    </source>
</evidence>
<dbReference type="EMBL" id="FQNC01000014">
    <property type="protein sequence ID" value="SGY16780.1"/>
    <property type="molecule type" value="Genomic_DNA"/>
</dbReference>
<reference evidence="2 3" key="1">
    <citation type="submission" date="2016-11" db="EMBL/GenBank/DDBJ databases">
        <authorList>
            <person name="Jaros S."/>
            <person name="Januszkiewicz K."/>
            <person name="Wedrychowicz H."/>
        </authorList>
    </citation>
    <scope>NUCLEOTIDE SEQUENCE [LARGE SCALE GENOMIC DNA]</scope>
</reference>
<name>A0A2X0LSW6_9BASI</name>
<keyword evidence="3" id="KW-1185">Reference proteome</keyword>
<feature type="transmembrane region" description="Helical" evidence="1">
    <location>
        <begin position="80"/>
        <end position="101"/>
    </location>
</feature>
<dbReference type="Proteomes" id="UP000249464">
    <property type="component" value="Unassembled WGS sequence"/>
</dbReference>
<dbReference type="STRING" id="796604.A0A2X0LSW6"/>
<organism evidence="2 3">
    <name type="scientific">Microbotryum silenes-dioicae</name>
    <dbReference type="NCBI Taxonomy" id="796604"/>
    <lineage>
        <taxon>Eukaryota</taxon>
        <taxon>Fungi</taxon>
        <taxon>Dikarya</taxon>
        <taxon>Basidiomycota</taxon>
        <taxon>Pucciniomycotina</taxon>
        <taxon>Microbotryomycetes</taxon>
        <taxon>Microbotryales</taxon>
        <taxon>Microbotryaceae</taxon>
        <taxon>Microbotryum</taxon>
    </lineage>
</organism>